<feature type="domain" description="Ketoreductase" evidence="5">
    <location>
        <begin position="10"/>
        <end position="195"/>
    </location>
</feature>
<evidence type="ECO:0000256" key="4">
    <source>
        <dbReference type="SAM" id="Phobius"/>
    </source>
</evidence>
<keyword evidence="7" id="KW-1185">Reference proteome</keyword>
<reference evidence="6 7" key="1">
    <citation type="submission" date="2022-10" db="EMBL/GenBank/DDBJ databases">
        <title>Roseococcus glaciei nov., sp. nov., isolated from glacier.</title>
        <authorList>
            <person name="Liu Q."/>
            <person name="Xin Y.-H."/>
        </authorList>
    </citation>
    <scope>NUCLEOTIDE SEQUENCE [LARGE SCALE GENOMIC DNA]</scope>
    <source>
        <strain evidence="6 7">MDT2-1-1</strain>
    </source>
</reference>
<sequence length="355" mass="37841">MPHFKPLSRQVIVLTGASSGIGLATARMAAEQGARLILVARNREALETLAEELRAKGTEAQALAGDVTDPATHERAAALALQHFGQIDSWVNDAGAFIYGRVDETPIEDQRRLFDVVYWGTLHGSLVALRHLQDRGGALVNIGSVLGERAIALQGPYSAAKFAVKAITDTLRMEARMAGSKASVTLIKPGPIDTPYMEHARNLTGAPGTRNPPPAYHPRVVARAILHACTHPVRDLTVGGGGAAMAWMGKLFPALTDMAMVAMARPVQESDDPGRAARRDNLYQPKEDLAETSSLSGPAPRRSSLLLEMQMNPLAVATAGVAGAAALLLFQQSRRGSTGRGWRRTAPRRMGSAAE</sequence>
<dbReference type="NCBIfam" id="NF005495">
    <property type="entry name" value="PRK07109.1"/>
    <property type="match status" value="1"/>
</dbReference>
<evidence type="ECO:0000259" key="5">
    <source>
        <dbReference type="SMART" id="SM00822"/>
    </source>
</evidence>
<dbReference type="PANTHER" id="PTHR44196">
    <property type="entry name" value="DEHYDROGENASE/REDUCTASE SDR FAMILY MEMBER 7B"/>
    <property type="match status" value="1"/>
</dbReference>
<dbReference type="SMART" id="SM00822">
    <property type="entry name" value="PKS_KR"/>
    <property type="match status" value="1"/>
</dbReference>
<evidence type="ECO:0000313" key="7">
    <source>
        <dbReference type="Proteomes" id="UP001526430"/>
    </source>
</evidence>
<protein>
    <submittedName>
        <fullName evidence="6">SDR family oxidoreductase</fullName>
    </submittedName>
</protein>
<dbReference type="InterPro" id="IPR057326">
    <property type="entry name" value="KR_dom"/>
</dbReference>
<dbReference type="Proteomes" id="UP001526430">
    <property type="component" value="Unassembled WGS sequence"/>
</dbReference>
<gene>
    <name evidence="6" type="ORF">OF850_09310</name>
</gene>
<comment type="caution">
    <text evidence="6">The sequence shown here is derived from an EMBL/GenBank/DDBJ whole genome shotgun (WGS) entry which is preliminary data.</text>
</comment>
<dbReference type="InterPro" id="IPR036291">
    <property type="entry name" value="NAD(P)-bd_dom_sf"/>
</dbReference>
<name>A0ABT3NUI2_9PROT</name>
<accession>A0ABT3NUI2</accession>
<dbReference type="PANTHER" id="PTHR44196:SF1">
    <property type="entry name" value="DEHYDROGENASE_REDUCTASE SDR FAMILY MEMBER 7B"/>
    <property type="match status" value="1"/>
</dbReference>
<dbReference type="EMBL" id="JAPFQI010000005">
    <property type="protein sequence ID" value="MCW8085821.1"/>
    <property type="molecule type" value="Genomic_DNA"/>
</dbReference>
<dbReference type="InterPro" id="IPR002347">
    <property type="entry name" value="SDR_fam"/>
</dbReference>
<keyword evidence="4" id="KW-1133">Transmembrane helix</keyword>
<dbReference type="PRINTS" id="PR00080">
    <property type="entry name" value="SDRFAMILY"/>
</dbReference>
<organism evidence="6 7">
    <name type="scientific">Sabulicella glaciei</name>
    <dbReference type="NCBI Taxonomy" id="2984948"/>
    <lineage>
        <taxon>Bacteria</taxon>
        <taxon>Pseudomonadati</taxon>
        <taxon>Pseudomonadota</taxon>
        <taxon>Alphaproteobacteria</taxon>
        <taxon>Acetobacterales</taxon>
        <taxon>Acetobacteraceae</taxon>
        <taxon>Sabulicella</taxon>
    </lineage>
</organism>
<dbReference type="RefSeq" id="WP_301589771.1">
    <property type="nucleotide sequence ID" value="NZ_JAPFQI010000005.1"/>
</dbReference>
<dbReference type="InterPro" id="IPR020904">
    <property type="entry name" value="Sc_DH/Rdtase_CS"/>
</dbReference>
<evidence type="ECO:0000256" key="2">
    <source>
        <dbReference type="ARBA" id="ARBA00023002"/>
    </source>
</evidence>
<evidence type="ECO:0000256" key="1">
    <source>
        <dbReference type="ARBA" id="ARBA00006484"/>
    </source>
</evidence>
<evidence type="ECO:0000256" key="3">
    <source>
        <dbReference type="RuleBase" id="RU000363"/>
    </source>
</evidence>
<keyword evidence="4" id="KW-0812">Transmembrane</keyword>
<evidence type="ECO:0000313" key="6">
    <source>
        <dbReference type="EMBL" id="MCW8085821.1"/>
    </source>
</evidence>
<dbReference type="PROSITE" id="PS00061">
    <property type="entry name" value="ADH_SHORT"/>
    <property type="match status" value="1"/>
</dbReference>
<dbReference type="Pfam" id="PF00106">
    <property type="entry name" value="adh_short"/>
    <property type="match status" value="1"/>
</dbReference>
<keyword evidence="2" id="KW-0560">Oxidoreductase</keyword>
<comment type="similarity">
    <text evidence="1 3">Belongs to the short-chain dehydrogenases/reductases (SDR) family.</text>
</comment>
<dbReference type="PRINTS" id="PR00081">
    <property type="entry name" value="GDHRDH"/>
</dbReference>
<keyword evidence="4" id="KW-0472">Membrane</keyword>
<dbReference type="SUPFAM" id="SSF51735">
    <property type="entry name" value="NAD(P)-binding Rossmann-fold domains"/>
    <property type="match status" value="1"/>
</dbReference>
<proteinExistence type="inferred from homology"/>
<feature type="transmembrane region" description="Helical" evidence="4">
    <location>
        <begin position="311"/>
        <end position="330"/>
    </location>
</feature>
<dbReference type="Gene3D" id="3.40.50.720">
    <property type="entry name" value="NAD(P)-binding Rossmann-like Domain"/>
    <property type="match status" value="1"/>
</dbReference>